<dbReference type="EMBL" id="FWFX01000002">
    <property type="protein sequence ID" value="SLN20844.1"/>
    <property type="molecule type" value="Genomic_DNA"/>
</dbReference>
<dbReference type="AlphaFoldDB" id="A0A1X6YHJ5"/>
<proteinExistence type="predicted"/>
<dbReference type="Proteomes" id="UP000193061">
    <property type="component" value="Unassembled WGS sequence"/>
</dbReference>
<gene>
    <name evidence="1" type="ORF">ROA7450_00720</name>
</gene>
<dbReference type="RefSeq" id="WP_234999418.1">
    <property type="nucleotide sequence ID" value="NZ_FWFX01000002.1"/>
</dbReference>
<dbReference type="InterPro" id="IPR021323">
    <property type="entry name" value="DUF2927"/>
</dbReference>
<accession>A0A1X6YHJ5</accession>
<reference evidence="1 2" key="1">
    <citation type="submission" date="2017-03" db="EMBL/GenBank/DDBJ databases">
        <authorList>
            <person name="Afonso C.L."/>
            <person name="Miller P.J."/>
            <person name="Scott M.A."/>
            <person name="Spackman E."/>
            <person name="Goraichik I."/>
            <person name="Dimitrov K.M."/>
            <person name="Suarez D.L."/>
            <person name="Swayne D.E."/>
        </authorList>
    </citation>
    <scope>NUCLEOTIDE SEQUENCE [LARGE SCALE GENOMIC DNA]</scope>
    <source>
        <strain evidence="1 2">CECT 7450</strain>
    </source>
</reference>
<name>A0A1X6YHJ5_9RHOB</name>
<keyword evidence="2" id="KW-1185">Reference proteome</keyword>
<sequence>MAPETTLAPQFRTAETMTRRRWADKWAGGLALLTLTACMTTQPPAPTPLPTTGGGNVAVETKPPSAQSQSLALYYGRVQADLLVQGLLRVDGGGVDTPFTDTDLVRNFDRIAFYDEYAPNQGFQKPSDQAGGLRKWAGPVRFGLEFGASVPQAQRDLDTKVVQDYAKRLARITGHPISMGNERSANFHVLFMGEDDRAEAVRRMREIEPGVNTATVGMIQRLPRSIHCIVVAFAANEQSRTYRRAIALIRAEHPNLTRKSCVHEELAQGLGLANDSPKARPSIFNDDDEFAFLTTHDEMLLMMLYDPALKVGMTREEVLPLVREMAAELVNGPPGS</sequence>
<evidence type="ECO:0000313" key="1">
    <source>
        <dbReference type="EMBL" id="SLN20844.1"/>
    </source>
</evidence>
<evidence type="ECO:0008006" key="3">
    <source>
        <dbReference type="Google" id="ProtNLM"/>
    </source>
</evidence>
<organism evidence="1 2">
    <name type="scientific">Roseovarius albus</name>
    <dbReference type="NCBI Taxonomy" id="1247867"/>
    <lineage>
        <taxon>Bacteria</taxon>
        <taxon>Pseudomonadati</taxon>
        <taxon>Pseudomonadota</taxon>
        <taxon>Alphaproteobacteria</taxon>
        <taxon>Rhodobacterales</taxon>
        <taxon>Roseobacteraceae</taxon>
        <taxon>Roseovarius</taxon>
    </lineage>
</organism>
<evidence type="ECO:0000313" key="2">
    <source>
        <dbReference type="Proteomes" id="UP000193061"/>
    </source>
</evidence>
<dbReference type="Pfam" id="PF11150">
    <property type="entry name" value="DUF2927"/>
    <property type="match status" value="1"/>
</dbReference>
<protein>
    <recommendedName>
        <fullName evidence="3">DUF2927 domain-containing protein</fullName>
    </recommendedName>
</protein>